<reference evidence="2" key="1">
    <citation type="submission" date="2016-10" db="EMBL/GenBank/DDBJ databases">
        <authorList>
            <person name="Varghese N."/>
            <person name="Submissions S."/>
        </authorList>
    </citation>
    <scope>NUCLEOTIDE SEQUENCE [LARGE SCALE GENOMIC DNA]</scope>
    <source>
        <strain evidence="2">CGMCC 1.12402</strain>
    </source>
</reference>
<dbReference type="InterPro" id="IPR006336">
    <property type="entry name" value="GCS2"/>
</dbReference>
<gene>
    <name evidence="1" type="ORF">SAMN05216290_0501</name>
</gene>
<keyword evidence="1" id="KW-0436">Ligase</keyword>
<dbReference type="InterPro" id="IPR050141">
    <property type="entry name" value="GCL_type2/YbdK_subfam"/>
</dbReference>
<sequence>MKTENSRLQLFQAFGIELEYMIVDKDTLDVMPIADQVLASLAGEITNDVTFGNVTWSNELALHVIELKCANPTADLLALATDFEEAVQQMNTILADFNAKLMPTAAHPWMNPETETVRWPHDNAEIYAKYDSIFNCKGHGWSNLQSMHINLPFANDAEFEKLHAAIRLLLPILPALAASSAILDGKDTGFWDKRLDFYRSNQKAVPMLTGQVIPEPVFSEAAYQAQIFDQIAEAIRPHDPEGVLEPIWLNSRGAIARFDRGAIEIRVLDIQECPSADLAIATFIIHAIKLLVTEQIAPLAAQQSASTEGLAKIFRQVIKHGEHSVIDDANYLQLLGIKSAEEMTATDVWKYLYKRIKKVYGNEIAPWKQQIELLLDEGSLSTRILNTLEANYEHANLKMVYSELCDCLEQNQMLTECLEEAF</sequence>
<evidence type="ECO:0000313" key="2">
    <source>
        <dbReference type="Proteomes" id="UP000199437"/>
    </source>
</evidence>
<dbReference type="OrthoDB" id="9804786at2"/>
<dbReference type="EMBL" id="FOIR01000001">
    <property type="protein sequence ID" value="SEV89133.1"/>
    <property type="molecule type" value="Genomic_DNA"/>
</dbReference>
<proteinExistence type="predicted"/>
<dbReference type="InterPro" id="IPR014746">
    <property type="entry name" value="Gln_synth/guanido_kin_cat_dom"/>
</dbReference>
<dbReference type="RefSeq" id="WP_090256809.1">
    <property type="nucleotide sequence ID" value="NZ_FOIR01000001.1"/>
</dbReference>
<dbReference type="Gene3D" id="3.30.590.20">
    <property type="match status" value="1"/>
</dbReference>
<dbReference type="Pfam" id="PF04107">
    <property type="entry name" value="GCS2"/>
    <property type="match status" value="1"/>
</dbReference>
<dbReference type="PANTHER" id="PTHR36510">
    <property type="entry name" value="GLUTAMATE--CYSTEINE LIGASE 2-RELATED"/>
    <property type="match status" value="1"/>
</dbReference>
<protein>
    <submittedName>
        <fullName evidence="1">Carboxylate-amine ligase</fullName>
    </submittedName>
</protein>
<dbReference type="SUPFAM" id="SSF55931">
    <property type="entry name" value="Glutamine synthetase/guanido kinase"/>
    <property type="match status" value="1"/>
</dbReference>
<organism evidence="1 2">
    <name type="scientific">Roseivirga pacifica</name>
    <dbReference type="NCBI Taxonomy" id="1267423"/>
    <lineage>
        <taxon>Bacteria</taxon>
        <taxon>Pseudomonadati</taxon>
        <taxon>Bacteroidota</taxon>
        <taxon>Cytophagia</taxon>
        <taxon>Cytophagales</taxon>
        <taxon>Roseivirgaceae</taxon>
        <taxon>Roseivirga</taxon>
    </lineage>
</organism>
<dbReference type="GO" id="GO:0042398">
    <property type="term" value="P:modified amino acid biosynthetic process"/>
    <property type="evidence" value="ECO:0007669"/>
    <property type="project" value="InterPro"/>
</dbReference>
<evidence type="ECO:0000313" key="1">
    <source>
        <dbReference type="EMBL" id="SEV89133.1"/>
    </source>
</evidence>
<name>A0A1I0MLZ9_9BACT</name>
<dbReference type="GeneID" id="99985261"/>
<dbReference type="GO" id="GO:0004357">
    <property type="term" value="F:glutamate-cysteine ligase activity"/>
    <property type="evidence" value="ECO:0007669"/>
    <property type="project" value="InterPro"/>
</dbReference>
<dbReference type="STRING" id="1267423.SAMN05216290_0501"/>
<dbReference type="PANTHER" id="PTHR36510:SF1">
    <property type="entry name" value="GLUTAMATE--CYSTEINE LIGASE 2-RELATED"/>
    <property type="match status" value="1"/>
</dbReference>
<accession>A0A1I0MLZ9</accession>
<dbReference type="AlphaFoldDB" id="A0A1I0MLZ9"/>
<keyword evidence="2" id="KW-1185">Reference proteome</keyword>
<dbReference type="Proteomes" id="UP000199437">
    <property type="component" value="Unassembled WGS sequence"/>
</dbReference>